<dbReference type="InterPro" id="IPR023210">
    <property type="entry name" value="NADP_OxRdtase_dom"/>
</dbReference>
<feature type="domain" description="NADP-dependent oxidoreductase" evidence="1">
    <location>
        <begin position="25"/>
        <end position="308"/>
    </location>
</feature>
<accession>A0A4T2BGM6</accession>
<gene>
    <name evidence="2" type="ORF">D4765_17675</name>
</gene>
<dbReference type="Pfam" id="PF00248">
    <property type="entry name" value="Aldo_ket_red"/>
    <property type="match status" value="1"/>
</dbReference>
<comment type="caution">
    <text evidence="2">The sequence shown here is derived from an EMBL/GenBank/DDBJ whole genome shotgun (WGS) entry which is preliminary data.</text>
</comment>
<dbReference type="Gene3D" id="3.20.20.100">
    <property type="entry name" value="NADP-dependent oxidoreductase domain"/>
    <property type="match status" value="1"/>
</dbReference>
<dbReference type="OrthoDB" id="9768851at2"/>
<organism evidence="2 3">
    <name type="scientific">Subtercola vilae</name>
    <dbReference type="NCBI Taxonomy" id="2056433"/>
    <lineage>
        <taxon>Bacteria</taxon>
        <taxon>Bacillati</taxon>
        <taxon>Actinomycetota</taxon>
        <taxon>Actinomycetes</taxon>
        <taxon>Micrococcales</taxon>
        <taxon>Microbacteriaceae</taxon>
        <taxon>Subtercola</taxon>
    </lineage>
</organism>
<proteinExistence type="predicted"/>
<sequence>MTADNPTPLLTTRSLGRTPLFVSSVCVGTSALGSFPAQYGYEVSSETAVATIKRVFDGPFTFIDTSNEYGGGASERRIGRAIRENGGVPDGFLIATKVDPLPGSTDFSGDRVKKSIDESLERLGLDTLPLVYLHDPEKITFEQATAAGGPLEALIELKQQGVIQHLGVAGGPIDLELQYLATEVFDAVISHNRFTLVEQTAEPLLDDAHRGGVAFINAAPFGGGMLVKGPDAVPTYCYAPVSDGTLARVREMERLCLAAGVPLAAAALQFSLRDERVTSTIVGMSEPGRVDQTVALAGIEIPDELWSELLPLAHVGRAGIEAFAG</sequence>
<dbReference type="InterPro" id="IPR020471">
    <property type="entry name" value="AKR"/>
</dbReference>
<evidence type="ECO:0000313" key="2">
    <source>
        <dbReference type="EMBL" id="TIH29809.1"/>
    </source>
</evidence>
<dbReference type="GO" id="GO:0016491">
    <property type="term" value="F:oxidoreductase activity"/>
    <property type="evidence" value="ECO:0007669"/>
    <property type="project" value="InterPro"/>
</dbReference>
<name>A0A4T2BGM6_9MICO</name>
<dbReference type="GO" id="GO:0005829">
    <property type="term" value="C:cytosol"/>
    <property type="evidence" value="ECO:0007669"/>
    <property type="project" value="TreeGrafter"/>
</dbReference>
<evidence type="ECO:0000313" key="3">
    <source>
        <dbReference type="Proteomes" id="UP000306192"/>
    </source>
</evidence>
<dbReference type="Proteomes" id="UP000306192">
    <property type="component" value="Unassembled WGS sequence"/>
</dbReference>
<keyword evidence="3" id="KW-1185">Reference proteome</keyword>
<dbReference type="SUPFAM" id="SSF51430">
    <property type="entry name" value="NAD(P)-linked oxidoreductase"/>
    <property type="match status" value="1"/>
</dbReference>
<reference evidence="2 3" key="1">
    <citation type="journal article" date="2019" name="Microorganisms">
        <title>Systematic Affiliation and Genome Analysis of Subtercola vilae DB165(T) with Particular Emphasis on Cold Adaptation of an Isolate from a High-Altitude Cold Volcano Lake.</title>
        <authorList>
            <person name="Villalobos A.S."/>
            <person name="Wiese J."/>
            <person name="Imhoff J.F."/>
            <person name="Dorador C."/>
            <person name="Keller A."/>
            <person name="Hentschel U."/>
        </authorList>
    </citation>
    <scope>NUCLEOTIDE SEQUENCE [LARGE SCALE GENOMIC DNA]</scope>
    <source>
        <strain evidence="2 3">DB165</strain>
    </source>
</reference>
<evidence type="ECO:0000259" key="1">
    <source>
        <dbReference type="Pfam" id="PF00248"/>
    </source>
</evidence>
<dbReference type="RefSeq" id="WP_136643630.1">
    <property type="nucleotide sequence ID" value="NZ_QYRT01000058.1"/>
</dbReference>
<protein>
    <submittedName>
        <fullName evidence="2">Aldo/keto reductase</fullName>
    </submittedName>
</protein>
<dbReference type="AlphaFoldDB" id="A0A4T2BGM6"/>
<dbReference type="CDD" id="cd19090">
    <property type="entry name" value="AKR_AKR15A-like"/>
    <property type="match status" value="1"/>
</dbReference>
<dbReference type="PANTHER" id="PTHR42686:SF1">
    <property type="entry name" value="GH17980P-RELATED"/>
    <property type="match status" value="1"/>
</dbReference>
<dbReference type="InterPro" id="IPR036812">
    <property type="entry name" value="NAD(P)_OxRdtase_dom_sf"/>
</dbReference>
<dbReference type="PANTHER" id="PTHR42686">
    <property type="entry name" value="GH17980P-RELATED"/>
    <property type="match status" value="1"/>
</dbReference>
<dbReference type="EMBL" id="QYRT01000058">
    <property type="protein sequence ID" value="TIH29809.1"/>
    <property type="molecule type" value="Genomic_DNA"/>
</dbReference>